<dbReference type="PRINTS" id="PR00237">
    <property type="entry name" value="GPCRRHODOPSN"/>
</dbReference>
<accession>A0AAV2ZX11</accession>
<evidence type="ECO:0000256" key="11">
    <source>
        <dbReference type="RuleBase" id="RU000688"/>
    </source>
</evidence>
<evidence type="ECO:0000313" key="15">
    <source>
        <dbReference type="Proteomes" id="UP001181693"/>
    </source>
</evidence>
<evidence type="ECO:0000256" key="7">
    <source>
        <dbReference type="ARBA" id="ARBA00023040"/>
    </source>
</evidence>
<dbReference type="AlphaFoldDB" id="A0AAV2ZX11"/>
<keyword evidence="9 11" id="KW-0675">Receptor</keyword>
<dbReference type="Proteomes" id="UP001181693">
    <property type="component" value="Unassembled WGS sequence"/>
</dbReference>
<dbReference type="PROSITE" id="PS50262">
    <property type="entry name" value="G_PROTEIN_RECEP_F1_2"/>
    <property type="match status" value="1"/>
</dbReference>
<evidence type="ECO:0000256" key="9">
    <source>
        <dbReference type="ARBA" id="ARBA00023170"/>
    </source>
</evidence>
<dbReference type="InterPro" id="IPR000276">
    <property type="entry name" value="GPCR_Rhodpsn"/>
</dbReference>
<keyword evidence="7 11" id="KW-0297">G-protein coupled receptor</keyword>
<gene>
    <name evidence="14" type="ORF">GDO54_003879</name>
</gene>
<dbReference type="InterPro" id="IPR017452">
    <property type="entry name" value="GPCR_Rhodpsn_7TM"/>
</dbReference>
<feature type="transmembrane region" description="Helical" evidence="12">
    <location>
        <begin position="61"/>
        <end position="79"/>
    </location>
</feature>
<evidence type="ECO:0000256" key="2">
    <source>
        <dbReference type="ARBA" id="ARBA00022475"/>
    </source>
</evidence>
<evidence type="ECO:0000256" key="5">
    <source>
        <dbReference type="ARBA" id="ARBA00022725"/>
    </source>
</evidence>
<feature type="transmembrane region" description="Helical" evidence="12">
    <location>
        <begin position="25"/>
        <end position="49"/>
    </location>
</feature>
<keyword evidence="5 12" id="KW-0552">Olfaction</keyword>
<organism evidence="14 15">
    <name type="scientific">Pyxicephalus adspersus</name>
    <name type="common">African bullfrog</name>
    <dbReference type="NCBI Taxonomy" id="30357"/>
    <lineage>
        <taxon>Eukaryota</taxon>
        <taxon>Metazoa</taxon>
        <taxon>Chordata</taxon>
        <taxon>Craniata</taxon>
        <taxon>Vertebrata</taxon>
        <taxon>Euteleostomi</taxon>
        <taxon>Amphibia</taxon>
        <taxon>Batrachia</taxon>
        <taxon>Anura</taxon>
        <taxon>Neobatrachia</taxon>
        <taxon>Ranoidea</taxon>
        <taxon>Pyxicephalidae</taxon>
        <taxon>Pyxicephalinae</taxon>
        <taxon>Pyxicephalus</taxon>
    </lineage>
</organism>
<dbReference type="GO" id="GO:0004930">
    <property type="term" value="F:G protein-coupled receptor activity"/>
    <property type="evidence" value="ECO:0007669"/>
    <property type="project" value="UniProtKB-KW"/>
</dbReference>
<feature type="transmembrane region" description="Helical" evidence="12">
    <location>
        <begin position="140"/>
        <end position="159"/>
    </location>
</feature>
<dbReference type="PROSITE" id="PS00237">
    <property type="entry name" value="G_PROTEIN_RECEP_F1_1"/>
    <property type="match status" value="1"/>
</dbReference>
<dbReference type="PRINTS" id="PR00245">
    <property type="entry name" value="OLFACTORYR"/>
</dbReference>
<sequence length="322" mass="36274">MKTENASSVTYFLLQALSENTQMQWFVFISFSSIYILILLGNSALVTTIHLDSNLSGAPMYMLLGHLSFLDMCYTTVTFPKMLVGLLLGDQTISYNSCFSQLFFFISFGQTESFLLAVMAYDRYVAICRPLHYMDRITKWFSFCLATLSWFSGFLNSALHTGLAARLSFCTSNQIGHFFCDITPLLKISCVSTALNEIVIYVAGVFVVLTPFLCILVSYIYIILAIFKIPSAKGRHKTFSTCSSHLTVVCMFYCTVLLMYMRPASYSGEHDKIFALLYTFVTPLLNPFIYGLKSAEVKRAFAKISRKKLSSALHSFIANNIN</sequence>
<evidence type="ECO:0000313" key="14">
    <source>
        <dbReference type="EMBL" id="DBA16491.1"/>
    </source>
</evidence>
<dbReference type="CDD" id="cd13954">
    <property type="entry name" value="7tmA_OR"/>
    <property type="match status" value="1"/>
</dbReference>
<evidence type="ECO:0000256" key="6">
    <source>
        <dbReference type="ARBA" id="ARBA00022989"/>
    </source>
</evidence>
<keyword evidence="10 11" id="KW-0807">Transducer</keyword>
<dbReference type="InterPro" id="IPR050516">
    <property type="entry name" value="Olfactory_GPCR"/>
</dbReference>
<dbReference type="PANTHER" id="PTHR26452">
    <property type="entry name" value="OLFACTORY RECEPTOR"/>
    <property type="match status" value="1"/>
</dbReference>
<feature type="transmembrane region" description="Helical" evidence="12">
    <location>
        <begin position="99"/>
        <end position="119"/>
    </location>
</feature>
<keyword evidence="8 12" id="KW-0472">Membrane</keyword>
<reference evidence="14" key="1">
    <citation type="thesis" date="2020" institute="ProQuest LLC" country="789 East Eisenhower Parkway, Ann Arbor, MI, USA">
        <title>Comparative Genomics and Chromosome Evolution.</title>
        <authorList>
            <person name="Mudd A.B."/>
        </authorList>
    </citation>
    <scope>NUCLEOTIDE SEQUENCE</scope>
    <source>
        <strain evidence="14">1538</strain>
        <tissue evidence="14">Blood</tissue>
    </source>
</reference>
<proteinExistence type="inferred from homology"/>
<keyword evidence="6 12" id="KW-1133">Transmembrane helix</keyword>
<evidence type="ECO:0000256" key="4">
    <source>
        <dbReference type="ARBA" id="ARBA00022692"/>
    </source>
</evidence>
<keyword evidence="4 11" id="KW-0812">Transmembrane</keyword>
<evidence type="ECO:0000259" key="13">
    <source>
        <dbReference type="PROSITE" id="PS50262"/>
    </source>
</evidence>
<name>A0AAV2ZX11_PYXAD</name>
<dbReference type="InterPro" id="IPR000725">
    <property type="entry name" value="Olfact_rcpt"/>
</dbReference>
<feature type="transmembrane region" description="Helical" evidence="12">
    <location>
        <begin position="198"/>
        <end position="227"/>
    </location>
</feature>
<keyword evidence="2 12" id="KW-1003">Cell membrane</keyword>
<protein>
    <recommendedName>
        <fullName evidence="12">Olfactory receptor</fullName>
    </recommendedName>
</protein>
<keyword evidence="3 12" id="KW-0716">Sensory transduction</keyword>
<feature type="transmembrane region" description="Helical" evidence="12">
    <location>
        <begin position="239"/>
        <end position="261"/>
    </location>
</feature>
<dbReference type="Pfam" id="PF13853">
    <property type="entry name" value="7tm_4"/>
    <property type="match status" value="1"/>
</dbReference>
<dbReference type="GO" id="GO:0005886">
    <property type="term" value="C:plasma membrane"/>
    <property type="evidence" value="ECO:0007669"/>
    <property type="project" value="UniProtKB-SubCell"/>
</dbReference>
<evidence type="ECO:0000256" key="12">
    <source>
        <dbReference type="RuleBase" id="RU363047"/>
    </source>
</evidence>
<keyword evidence="15" id="KW-1185">Reference proteome</keyword>
<dbReference type="SUPFAM" id="SSF81321">
    <property type="entry name" value="Family A G protein-coupled receptor-like"/>
    <property type="match status" value="1"/>
</dbReference>
<comment type="caution">
    <text evidence="14">The sequence shown here is derived from an EMBL/GenBank/DDBJ whole genome shotgun (WGS) entry which is preliminary data.</text>
</comment>
<dbReference type="FunFam" id="1.20.1070.10:FF:000001">
    <property type="entry name" value="Olfactory receptor"/>
    <property type="match status" value="1"/>
</dbReference>
<dbReference type="GO" id="GO:0004984">
    <property type="term" value="F:olfactory receptor activity"/>
    <property type="evidence" value="ECO:0007669"/>
    <property type="project" value="InterPro"/>
</dbReference>
<evidence type="ECO:0000256" key="3">
    <source>
        <dbReference type="ARBA" id="ARBA00022606"/>
    </source>
</evidence>
<feature type="transmembrane region" description="Helical" evidence="12">
    <location>
        <begin position="273"/>
        <end position="292"/>
    </location>
</feature>
<evidence type="ECO:0000256" key="8">
    <source>
        <dbReference type="ARBA" id="ARBA00023136"/>
    </source>
</evidence>
<comment type="subcellular location">
    <subcellularLocation>
        <location evidence="1 12">Cell membrane</location>
        <topology evidence="1 12">Multi-pass membrane protein</topology>
    </subcellularLocation>
</comment>
<dbReference type="Gene3D" id="1.20.1070.10">
    <property type="entry name" value="Rhodopsin 7-helix transmembrane proteins"/>
    <property type="match status" value="1"/>
</dbReference>
<dbReference type="EMBL" id="DYDO01000011">
    <property type="protein sequence ID" value="DBA16491.1"/>
    <property type="molecule type" value="Genomic_DNA"/>
</dbReference>
<evidence type="ECO:0000256" key="10">
    <source>
        <dbReference type="ARBA" id="ARBA00023224"/>
    </source>
</evidence>
<comment type="similarity">
    <text evidence="11">Belongs to the G-protein coupled receptor 1 family.</text>
</comment>
<feature type="domain" description="G-protein coupled receptors family 1 profile" evidence="13">
    <location>
        <begin position="41"/>
        <end position="290"/>
    </location>
</feature>
<evidence type="ECO:0000256" key="1">
    <source>
        <dbReference type="ARBA" id="ARBA00004651"/>
    </source>
</evidence>